<proteinExistence type="predicted"/>
<accession>A0AA49GLQ6</accession>
<dbReference type="Pfam" id="PF11013">
    <property type="entry name" value="DUF2851"/>
    <property type="match status" value="1"/>
</dbReference>
<gene>
    <name evidence="1" type="ORF">K4G66_30095</name>
</gene>
<dbReference type="AlphaFoldDB" id="A0AA49GLQ6"/>
<name>A0AA49GLQ6_9BACT</name>
<organism evidence="1">
    <name type="scientific">Roseihalotalea indica</name>
    <dbReference type="NCBI Taxonomy" id="2867963"/>
    <lineage>
        <taxon>Bacteria</taxon>
        <taxon>Pseudomonadati</taxon>
        <taxon>Bacteroidota</taxon>
        <taxon>Cytophagia</taxon>
        <taxon>Cytophagales</taxon>
        <taxon>Catalimonadaceae</taxon>
        <taxon>Roseihalotalea</taxon>
    </lineage>
</organism>
<dbReference type="InterPro" id="IPR021272">
    <property type="entry name" value="DUF2851"/>
</dbReference>
<evidence type="ECO:0000313" key="1">
    <source>
        <dbReference type="EMBL" id="WKN36617.1"/>
    </source>
</evidence>
<dbReference type="EMBL" id="CP120682">
    <property type="protein sequence ID" value="WKN36617.1"/>
    <property type="molecule type" value="Genomic_DNA"/>
</dbReference>
<reference evidence="1" key="1">
    <citation type="journal article" date="2023" name="Comput. Struct. Biotechnol. J.">
        <title>Discovery of a novel marine Bacteroidetes with a rich repertoire of carbohydrate-active enzymes.</title>
        <authorList>
            <person name="Chen B."/>
            <person name="Liu G."/>
            <person name="Chen Q."/>
            <person name="Wang H."/>
            <person name="Liu L."/>
            <person name="Tang K."/>
        </authorList>
    </citation>
    <scope>NUCLEOTIDE SEQUENCE</scope>
    <source>
        <strain evidence="1">TK19036</strain>
    </source>
</reference>
<sequence>MKKEILHYLWQHQAFDFSHLRTVSGQTITVSSVGIHNEDAGPDFSLARLFIDDLDWSGSVEIHVKSSEWNHHKHQLDTAYDRVILHVVWQYDQEIYRSDGTSVPTLELKNRVDSAILLKIDALLNTTQPSIACAYQAEQVTSLTKTSQIERAAAQRLERKAEEILKLVEENRGDWEETAYQWLFRGFGFQVNAEAMLELAKVFPLRWVRKYHPQPDTLQALLLTQAGLSGYINDAGPEIIYPSELARQKLNASIWRYSRMRPANFPHARIAQLSGLLYHWKASITWLFEPLSLEEFINQFQAQSATSAPLGKQSIENLIINVLVPLLTAYGLFHREELLQQHAWQLLEKLPPENNRITRIYSKLSFVKDSALDTQGMIEQYQSFCQKKKCLKCSIGAAVMKKSHLFVS</sequence>
<protein>
    <submittedName>
        <fullName evidence="1">DUF2851 family protein</fullName>
    </submittedName>
</protein>
<reference evidence="1" key="2">
    <citation type="journal article" date="2024" name="Antonie Van Leeuwenhoek">
        <title>Roseihalotalea indica gen. nov., sp. nov., a halophilic Bacteroidetes from mesopelagic Southwest Indian Ocean with higher carbohydrate metabolic potential.</title>
        <authorList>
            <person name="Chen B."/>
            <person name="Zhang M."/>
            <person name="Lin D."/>
            <person name="Ye J."/>
            <person name="Tang K."/>
        </authorList>
    </citation>
    <scope>NUCLEOTIDE SEQUENCE</scope>
    <source>
        <strain evidence="1">TK19036</strain>
    </source>
</reference>